<dbReference type="EMBL" id="FNUX01000039">
    <property type="protein sequence ID" value="SEG19228.1"/>
    <property type="molecule type" value="Genomic_DNA"/>
</dbReference>
<reference evidence="1 2" key="1">
    <citation type="submission" date="2016-10" db="EMBL/GenBank/DDBJ databases">
        <authorList>
            <person name="de Groot N.N."/>
        </authorList>
    </citation>
    <scope>NUCLEOTIDE SEQUENCE [LARGE SCALE GENOMIC DNA]</scope>
    <source>
        <strain evidence="1 2">Nm13</strain>
    </source>
</reference>
<dbReference type="InterPro" id="IPR009241">
    <property type="entry name" value="HigB-like"/>
</dbReference>
<proteinExistence type="predicted"/>
<dbReference type="RefSeq" id="WP_219817978.1">
    <property type="nucleotide sequence ID" value="NZ_FNUX01000039.1"/>
</dbReference>
<organism evidence="1 2">
    <name type="scientific">Nitrosomonas ureae</name>
    <dbReference type="NCBI Taxonomy" id="44577"/>
    <lineage>
        <taxon>Bacteria</taxon>
        <taxon>Pseudomonadati</taxon>
        <taxon>Pseudomonadota</taxon>
        <taxon>Betaproteobacteria</taxon>
        <taxon>Nitrosomonadales</taxon>
        <taxon>Nitrosomonadaceae</taxon>
        <taxon>Nitrosomonas</taxon>
    </lineage>
</organism>
<sequence>MDRQPIEIHGLQNVREPYIKHVEDVLWEIRMKGKDEISRALYVTVKPERVIVVRIFVKKMQKTPCREIKLALKRAQEIEQ</sequence>
<protein>
    <submittedName>
        <fullName evidence="1">Phage derived protein Gp49-like</fullName>
    </submittedName>
</protein>
<dbReference type="Pfam" id="PF05973">
    <property type="entry name" value="Gp49"/>
    <property type="match status" value="1"/>
</dbReference>
<dbReference type="AlphaFoldDB" id="A0A1H5Y5M7"/>
<evidence type="ECO:0000313" key="1">
    <source>
        <dbReference type="EMBL" id="SEG19228.1"/>
    </source>
</evidence>
<name>A0A1H5Y5M7_9PROT</name>
<accession>A0A1H5Y5M7</accession>
<gene>
    <name evidence="1" type="ORF">SAMN05216334_13912</name>
</gene>
<dbReference type="Proteomes" id="UP000236753">
    <property type="component" value="Unassembled WGS sequence"/>
</dbReference>
<evidence type="ECO:0000313" key="2">
    <source>
        <dbReference type="Proteomes" id="UP000236753"/>
    </source>
</evidence>